<dbReference type="PROSITE" id="PS50102">
    <property type="entry name" value="RRM"/>
    <property type="match status" value="2"/>
</dbReference>
<feature type="compositionally biased region" description="Basic and acidic residues" evidence="3">
    <location>
        <begin position="158"/>
        <end position="173"/>
    </location>
</feature>
<feature type="domain" description="RRM" evidence="4">
    <location>
        <begin position="400"/>
        <end position="482"/>
    </location>
</feature>
<feature type="compositionally biased region" description="Basic and acidic residues" evidence="3">
    <location>
        <begin position="191"/>
        <end position="200"/>
    </location>
</feature>
<dbReference type="EMBL" id="OU893341">
    <property type="protein sequence ID" value="CAG9783360.1"/>
    <property type="molecule type" value="Genomic_DNA"/>
</dbReference>
<dbReference type="GO" id="GO:0003723">
    <property type="term" value="F:RNA binding"/>
    <property type="evidence" value="ECO:0007669"/>
    <property type="project" value="UniProtKB-UniRule"/>
</dbReference>
<evidence type="ECO:0000256" key="3">
    <source>
        <dbReference type="SAM" id="MobiDB-lite"/>
    </source>
</evidence>
<feature type="domain" description="RRM" evidence="4">
    <location>
        <begin position="486"/>
        <end position="561"/>
    </location>
</feature>
<feature type="compositionally biased region" description="Low complexity" evidence="3">
    <location>
        <begin position="262"/>
        <end position="271"/>
    </location>
</feature>
<keyword evidence="6" id="KW-1185">Reference proteome</keyword>
<dbReference type="AlphaFoldDB" id="A0A9N9QU59"/>
<evidence type="ECO:0000259" key="4">
    <source>
        <dbReference type="PROSITE" id="PS50102"/>
    </source>
</evidence>
<feature type="compositionally biased region" description="Polar residues" evidence="3">
    <location>
        <begin position="31"/>
        <end position="53"/>
    </location>
</feature>
<evidence type="ECO:0000313" key="5">
    <source>
        <dbReference type="EMBL" id="CAG9783360.1"/>
    </source>
</evidence>
<dbReference type="InterPro" id="IPR000504">
    <property type="entry name" value="RRM_dom"/>
</dbReference>
<dbReference type="Gene3D" id="3.30.70.330">
    <property type="match status" value="2"/>
</dbReference>
<dbReference type="Pfam" id="PF00076">
    <property type="entry name" value="RRM_1"/>
    <property type="match status" value="1"/>
</dbReference>
<protein>
    <recommendedName>
        <fullName evidence="4">RRM domain-containing protein</fullName>
    </recommendedName>
</protein>
<feature type="compositionally biased region" description="Basic and acidic residues" evidence="3">
    <location>
        <begin position="11"/>
        <end position="25"/>
    </location>
</feature>
<dbReference type="InterPro" id="IPR035979">
    <property type="entry name" value="RBD_domain_sf"/>
</dbReference>
<reference evidence="5" key="1">
    <citation type="submission" date="2021-12" db="EMBL/GenBank/DDBJ databases">
        <authorList>
            <person name="King R."/>
        </authorList>
    </citation>
    <scope>NUCLEOTIDE SEQUENCE</scope>
</reference>
<name>A0A9N9QU59_9NEOP</name>
<dbReference type="OrthoDB" id="7490848at2759"/>
<feature type="region of interest" description="Disordered" evidence="3">
    <location>
        <begin position="336"/>
        <end position="371"/>
    </location>
</feature>
<evidence type="ECO:0000256" key="1">
    <source>
        <dbReference type="ARBA" id="ARBA00022884"/>
    </source>
</evidence>
<feature type="compositionally biased region" description="Acidic residues" evidence="3">
    <location>
        <begin position="574"/>
        <end position="585"/>
    </location>
</feature>
<feature type="compositionally biased region" description="Polar residues" evidence="3">
    <location>
        <begin position="97"/>
        <end position="111"/>
    </location>
</feature>
<reference evidence="5" key="2">
    <citation type="submission" date="2022-10" db="EMBL/GenBank/DDBJ databases">
        <authorList>
            <consortium name="ENA_rothamsted_submissions"/>
            <consortium name="culmorum"/>
            <person name="King R."/>
        </authorList>
    </citation>
    <scope>NUCLEOTIDE SEQUENCE</scope>
</reference>
<organism evidence="5 6">
    <name type="scientific">Diatraea saccharalis</name>
    <name type="common">sugarcane borer</name>
    <dbReference type="NCBI Taxonomy" id="40085"/>
    <lineage>
        <taxon>Eukaryota</taxon>
        <taxon>Metazoa</taxon>
        <taxon>Ecdysozoa</taxon>
        <taxon>Arthropoda</taxon>
        <taxon>Hexapoda</taxon>
        <taxon>Insecta</taxon>
        <taxon>Pterygota</taxon>
        <taxon>Neoptera</taxon>
        <taxon>Endopterygota</taxon>
        <taxon>Lepidoptera</taxon>
        <taxon>Glossata</taxon>
        <taxon>Ditrysia</taxon>
        <taxon>Pyraloidea</taxon>
        <taxon>Crambidae</taxon>
        <taxon>Crambinae</taxon>
        <taxon>Diatraea</taxon>
    </lineage>
</organism>
<dbReference type="CDD" id="cd00590">
    <property type="entry name" value="RRM_SF"/>
    <property type="match status" value="1"/>
</dbReference>
<feature type="compositionally biased region" description="Basic residues" evidence="3">
    <location>
        <begin position="343"/>
        <end position="356"/>
    </location>
</feature>
<evidence type="ECO:0000256" key="2">
    <source>
        <dbReference type="PROSITE-ProRule" id="PRU00176"/>
    </source>
</evidence>
<dbReference type="InterPro" id="IPR012677">
    <property type="entry name" value="Nucleotide-bd_a/b_plait_sf"/>
</dbReference>
<feature type="region of interest" description="Disordered" evidence="3">
    <location>
        <begin position="1"/>
        <end position="232"/>
    </location>
</feature>
<gene>
    <name evidence="5" type="ORF">DIATSA_LOCUS1540</name>
</gene>
<sequence>MKSKSFNLKQKKPEQKLNKTDDFAHYYRTAAETSTVLENSKTNESSNVDNKQTLKNKSNSKRSPNKNKLEPLDISLIDIEGPISNPNISKKDILNESKVTSTPQGSRNNQGAKVKSIMKNSSGQGEDITDDTQYVSSPIKPKKRNKSVSFMLEDTEDVVVKKTKSNDSIEKKPSTPKTDVPKQKIKKLKKLKPDLSEKENNVNVNMEIGNQGKLKKGKEEENSNIQLNDIARDIIGDEKKVNLIKKRKLKKIKKQNSDETSETGTESNNNEENIENKCKKLKKKKAKLTQNLGTEGDGEPNTKSSKNNVKPEGIVANLENLSIGDNAHSITNMLDEMTVAGKDKRKRNKRKIKKDKNHTASTSSSENADLEKIDENEEKVKWRKRKWNKDKKGEVDETATSVIVDNLPLSIMCVYKKIISDHFGKHGIIKKIGIAEVYSTEVSKPVFTTTINFYSDGAATKALEEDNTTIEGSRIRVRQQLPPTQTTLVVRSYAELTEQALSTTFLSAGRIRNIRQLIKGKKAIATAFIEFDGPEALEKALKLGQDSKIGGKKIHVSKFEIRKKKKKRKTSVDSENEGDSENSNE</sequence>
<dbReference type="SMART" id="SM00360">
    <property type="entry name" value="RRM"/>
    <property type="match status" value="2"/>
</dbReference>
<keyword evidence="1 2" id="KW-0694">RNA-binding</keyword>
<dbReference type="Proteomes" id="UP001153714">
    <property type="component" value="Chromosome 10"/>
</dbReference>
<evidence type="ECO:0000313" key="6">
    <source>
        <dbReference type="Proteomes" id="UP001153714"/>
    </source>
</evidence>
<proteinExistence type="predicted"/>
<accession>A0A9N9QU59</accession>
<feature type="region of interest" description="Disordered" evidence="3">
    <location>
        <begin position="562"/>
        <end position="585"/>
    </location>
</feature>
<dbReference type="SUPFAM" id="SSF54928">
    <property type="entry name" value="RNA-binding domain, RBD"/>
    <property type="match status" value="1"/>
</dbReference>
<feature type="region of interest" description="Disordered" evidence="3">
    <location>
        <begin position="246"/>
        <end position="310"/>
    </location>
</feature>